<evidence type="ECO:0008006" key="7">
    <source>
        <dbReference type="Google" id="ProtNLM"/>
    </source>
</evidence>
<dbReference type="InterPro" id="IPR003782">
    <property type="entry name" value="SCO1/SenC"/>
</dbReference>
<keyword evidence="2" id="KW-0186">Copper</keyword>
<feature type="disulfide bond" description="Redox-active" evidence="3">
    <location>
        <begin position="75"/>
        <end position="79"/>
    </location>
</feature>
<keyword evidence="3" id="KW-1015">Disulfide bond</keyword>
<keyword evidence="4" id="KW-0732">Signal</keyword>
<dbReference type="STRING" id="1449350.OCH239_17085"/>
<accession>X7ECF5</accession>
<feature type="binding site" evidence="2">
    <location>
        <position position="79"/>
    </location>
    <ligand>
        <name>Cu cation</name>
        <dbReference type="ChEBI" id="CHEBI:23378"/>
    </ligand>
</feature>
<name>X7ECF5_9RHOB</name>
<dbReference type="InterPro" id="IPR036249">
    <property type="entry name" value="Thioredoxin-like_sf"/>
</dbReference>
<evidence type="ECO:0000256" key="1">
    <source>
        <dbReference type="ARBA" id="ARBA00010996"/>
    </source>
</evidence>
<feature type="binding site" evidence="2">
    <location>
        <position position="75"/>
    </location>
    <ligand>
        <name>Cu cation</name>
        <dbReference type="ChEBI" id="CHEBI:23378"/>
    </ligand>
</feature>
<comment type="caution">
    <text evidence="5">The sequence shown here is derived from an EMBL/GenBank/DDBJ whole genome shotgun (WGS) entry which is preliminary data.</text>
</comment>
<sequence>MFLAVCASLSLAAGLGVWVATGQAHDLGATTGEFELERLALPDVTLIDQNATPHRLKGPLTDGQTLVINFSYTTCDTICPLGNVVMADLDGILPPDAPVKLLSITIDPTNDTPDLMRRAAETFGASERWSWLTGVPPEVDRVLEAFDADYVDVVLHDPMFLVGKASEGRFYRSVTMPDAEQLKRLVDAMDR</sequence>
<keyword evidence="2" id="KW-0479">Metal-binding</keyword>
<dbReference type="Proteomes" id="UP000022447">
    <property type="component" value="Unassembled WGS sequence"/>
</dbReference>
<dbReference type="Pfam" id="PF02630">
    <property type="entry name" value="SCO1-SenC"/>
    <property type="match status" value="1"/>
</dbReference>
<evidence type="ECO:0000256" key="3">
    <source>
        <dbReference type="PIRSR" id="PIRSR603782-2"/>
    </source>
</evidence>
<dbReference type="CDD" id="cd02968">
    <property type="entry name" value="SCO"/>
    <property type="match status" value="1"/>
</dbReference>
<evidence type="ECO:0000256" key="4">
    <source>
        <dbReference type="SAM" id="SignalP"/>
    </source>
</evidence>
<feature type="chain" id="PRO_5004977160" description="Electron transporter SenC" evidence="4">
    <location>
        <begin position="25"/>
        <end position="191"/>
    </location>
</feature>
<evidence type="ECO:0000313" key="5">
    <source>
        <dbReference type="EMBL" id="ETX12798.1"/>
    </source>
</evidence>
<dbReference type="EMBL" id="JALZ01000052">
    <property type="protein sequence ID" value="ETX12798.1"/>
    <property type="molecule type" value="Genomic_DNA"/>
</dbReference>
<dbReference type="GO" id="GO:0046872">
    <property type="term" value="F:metal ion binding"/>
    <property type="evidence" value="ECO:0007669"/>
    <property type="project" value="UniProtKB-KW"/>
</dbReference>
<dbReference type="PANTHER" id="PTHR12151:SF25">
    <property type="entry name" value="LINALOOL DEHYDRATASE_ISOMERASE DOMAIN-CONTAINING PROTEIN"/>
    <property type="match status" value="1"/>
</dbReference>
<keyword evidence="6" id="KW-1185">Reference proteome</keyword>
<organism evidence="5 6">
    <name type="scientific">Roseivivax halodurans JCM 10272</name>
    <dbReference type="NCBI Taxonomy" id="1449350"/>
    <lineage>
        <taxon>Bacteria</taxon>
        <taxon>Pseudomonadati</taxon>
        <taxon>Pseudomonadota</taxon>
        <taxon>Alphaproteobacteria</taxon>
        <taxon>Rhodobacterales</taxon>
        <taxon>Roseobacteraceae</taxon>
        <taxon>Roseivivax</taxon>
    </lineage>
</organism>
<dbReference type="Gene3D" id="3.40.30.10">
    <property type="entry name" value="Glutaredoxin"/>
    <property type="match status" value="1"/>
</dbReference>
<feature type="signal peptide" evidence="4">
    <location>
        <begin position="1"/>
        <end position="24"/>
    </location>
</feature>
<dbReference type="PANTHER" id="PTHR12151">
    <property type="entry name" value="ELECTRON TRANSPORT PROTIN SCO1/SENC FAMILY MEMBER"/>
    <property type="match status" value="1"/>
</dbReference>
<dbReference type="SUPFAM" id="SSF52833">
    <property type="entry name" value="Thioredoxin-like"/>
    <property type="match status" value="1"/>
</dbReference>
<protein>
    <recommendedName>
        <fullName evidence="7">Electron transporter SenC</fullName>
    </recommendedName>
</protein>
<dbReference type="eggNOG" id="COG1999">
    <property type="taxonomic scope" value="Bacteria"/>
</dbReference>
<gene>
    <name evidence="5" type="ORF">OCH239_17085</name>
</gene>
<reference evidence="5 6" key="1">
    <citation type="submission" date="2014-01" db="EMBL/GenBank/DDBJ databases">
        <title>Roseivivax halodurans JCM 10272 Genome Sequencing.</title>
        <authorList>
            <person name="Lai Q."/>
            <person name="Li G."/>
            <person name="Shao Z."/>
        </authorList>
    </citation>
    <scope>NUCLEOTIDE SEQUENCE [LARGE SCALE GENOMIC DNA]</scope>
    <source>
        <strain evidence="5 6">JCM 10272</strain>
    </source>
</reference>
<comment type="similarity">
    <text evidence="1">Belongs to the SCO1/2 family.</text>
</comment>
<proteinExistence type="inferred from homology"/>
<dbReference type="AlphaFoldDB" id="X7ECF5"/>
<evidence type="ECO:0000313" key="6">
    <source>
        <dbReference type="Proteomes" id="UP000022447"/>
    </source>
</evidence>
<evidence type="ECO:0000256" key="2">
    <source>
        <dbReference type="PIRSR" id="PIRSR603782-1"/>
    </source>
</evidence>